<accession>A0AAE6DIX0</accession>
<feature type="domain" description="Haemolysin activator HlyB C-terminal" evidence="1">
    <location>
        <begin position="10"/>
        <end position="75"/>
    </location>
</feature>
<name>A0AAE6DIX0_CUPNH</name>
<dbReference type="Proteomes" id="UP000296079">
    <property type="component" value="Chromosome 2"/>
</dbReference>
<proteinExistence type="predicted"/>
<dbReference type="GO" id="GO:0008320">
    <property type="term" value="F:protein transmembrane transporter activity"/>
    <property type="evidence" value="ECO:0007669"/>
    <property type="project" value="TreeGrafter"/>
</dbReference>
<dbReference type="InterPro" id="IPR051544">
    <property type="entry name" value="TPS_OM_transporter"/>
</dbReference>
<organism evidence="2 3">
    <name type="scientific">Cupriavidus necator (strain ATCC 17699 / DSM 428 / KCTC 22496 / NCIMB 10442 / H16 / Stanier 337)</name>
    <name type="common">Ralstonia eutropha</name>
    <dbReference type="NCBI Taxonomy" id="381666"/>
    <lineage>
        <taxon>Bacteria</taxon>
        <taxon>Pseudomonadati</taxon>
        <taxon>Pseudomonadota</taxon>
        <taxon>Betaproteobacteria</taxon>
        <taxon>Burkholderiales</taxon>
        <taxon>Burkholderiaceae</taxon>
        <taxon>Cupriavidus</taxon>
    </lineage>
</organism>
<dbReference type="GO" id="GO:0098046">
    <property type="term" value="C:type V protein secretion system complex"/>
    <property type="evidence" value="ECO:0007669"/>
    <property type="project" value="TreeGrafter"/>
</dbReference>
<dbReference type="Gene3D" id="2.40.160.50">
    <property type="entry name" value="membrane protein fhac: a member of the omp85/tpsb transporter family"/>
    <property type="match status" value="1"/>
</dbReference>
<gene>
    <name evidence="2" type="ORF">E6A55_25290</name>
</gene>
<dbReference type="GO" id="GO:0046819">
    <property type="term" value="P:protein secretion by the type V secretion system"/>
    <property type="evidence" value="ECO:0007669"/>
    <property type="project" value="TreeGrafter"/>
</dbReference>
<evidence type="ECO:0000313" key="3">
    <source>
        <dbReference type="Proteomes" id="UP000296079"/>
    </source>
</evidence>
<protein>
    <submittedName>
        <fullName evidence="2">ShlB/FhaC/HecB family hemolysin secretion/activation protein</fullName>
    </submittedName>
</protein>
<evidence type="ECO:0000313" key="2">
    <source>
        <dbReference type="EMBL" id="QCC03866.1"/>
    </source>
</evidence>
<dbReference type="PANTHER" id="PTHR34597">
    <property type="entry name" value="SLR1661 PROTEIN"/>
    <property type="match status" value="1"/>
</dbReference>
<dbReference type="EMBL" id="CP039288">
    <property type="protein sequence ID" value="QCC03866.1"/>
    <property type="molecule type" value="Genomic_DNA"/>
</dbReference>
<sequence length="84" mass="8928">MQIVPTKAPGVSDVVIAVKRGKPWTVVASVDNSGTRSTGKWQGNLSVSLDNPLGLNDLFNVGYNQDLGFANKEQARVAGMAITR</sequence>
<evidence type="ECO:0000259" key="1">
    <source>
        <dbReference type="Pfam" id="PF03865"/>
    </source>
</evidence>
<dbReference type="Pfam" id="PF03865">
    <property type="entry name" value="ShlB"/>
    <property type="match status" value="1"/>
</dbReference>
<reference evidence="2 3" key="1">
    <citation type="submission" date="2019-04" db="EMBL/GenBank/DDBJ databases">
        <title>Long-read de novo sequencing of Cupriavidus necator H16.</title>
        <authorList>
            <person name="Little G.T."/>
            <person name="Ehsaan M."/>
            <person name="Arenas-Lopez C."/>
            <person name="Jawed K."/>
            <person name="Winzer K."/>
            <person name="Kovacs K."/>
            <person name="Malys N."/>
            <person name="Minton N.P."/>
        </authorList>
    </citation>
    <scope>NUCLEOTIDE SEQUENCE [LARGE SCALE GENOMIC DNA]</scope>
    <source>
        <strain evidence="2 3">H16</strain>
    </source>
</reference>
<dbReference type="AlphaFoldDB" id="A0AAE6DIX0"/>
<dbReference type="PANTHER" id="PTHR34597:SF3">
    <property type="entry name" value="OUTER MEMBRANE TRANSPORTER CDIB"/>
    <property type="match status" value="1"/>
</dbReference>
<dbReference type="InterPro" id="IPR005565">
    <property type="entry name" value="Hemolysn_activator_HlyB_C"/>
</dbReference>